<feature type="non-terminal residue" evidence="1">
    <location>
        <position position="230"/>
    </location>
</feature>
<evidence type="ECO:0000313" key="2">
    <source>
        <dbReference type="Proteomes" id="UP000789920"/>
    </source>
</evidence>
<organism evidence="1 2">
    <name type="scientific">Racocetra persica</name>
    <dbReference type="NCBI Taxonomy" id="160502"/>
    <lineage>
        <taxon>Eukaryota</taxon>
        <taxon>Fungi</taxon>
        <taxon>Fungi incertae sedis</taxon>
        <taxon>Mucoromycota</taxon>
        <taxon>Glomeromycotina</taxon>
        <taxon>Glomeromycetes</taxon>
        <taxon>Diversisporales</taxon>
        <taxon>Gigasporaceae</taxon>
        <taxon>Racocetra</taxon>
    </lineage>
</organism>
<feature type="non-terminal residue" evidence="1">
    <location>
        <position position="1"/>
    </location>
</feature>
<name>A0ACA9SAE9_9GLOM</name>
<comment type="caution">
    <text evidence="1">The sequence shown here is derived from an EMBL/GenBank/DDBJ whole genome shotgun (WGS) entry which is preliminary data.</text>
</comment>
<dbReference type="EMBL" id="CAJVQC010102514">
    <property type="protein sequence ID" value="CAG8831925.1"/>
    <property type="molecule type" value="Genomic_DNA"/>
</dbReference>
<accession>A0ACA9SAE9</accession>
<protein>
    <submittedName>
        <fullName evidence="1">13335_t:CDS:1</fullName>
    </submittedName>
</protein>
<dbReference type="Proteomes" id="UP000789920">
    <property type="component" value="Unassembled WGS sequence"/>
</dbReference>
<keyword evidence="2" id="KW-1185">Reference proteome</keyword>
<gene>
    <name evidence="1" type="ORF">RPERSI_LOCUS28304</name>
</gene>
<evidence type="ECO:0000313" key="1">
    <source>
        <dbReference type="EMBL" id="CAG8831925.1"/>
    </source>
</evidence>
<proteinExistence type="predicted"/>
<reference evidence="1" key="1">
    <citation type="submission" date="2021-06" db="EMBL/GenBank/DDBJ databases">
        <authorList>
            <person name="Kallberg Y."/>
            <person name="Tangrot J."/>
            <person name="Rosling A."/>
        </authorList>
    </citation>
    <scope>NUCLEOTIDE SEQUENCE</scope>
    <source>
        <strain evidence="1">MA461A</strain>
    </source>
</reference>
<sequence>AMIGVMNLKEASFQSIVILPLPFLTILFKVICHRKFDQKIHYYTPREAFLESCKTNESKDLDHLREKVSTRFGHPSLTAEIITPMVHSNAKDALSKVYRGRVNETKENQRGTVKSMSMFIDGNNALKIQTVEESELEVDEDAYLDEQNPGYYINYDEPQFDSLPQNQQPSASTGYDTSSSTGYEGYEGYDAYNSSSTGYDAYHSSSTGYDAYHSSSTGYDTYYSPPPYAK</sequence>